<dbReference type="AlphaFoldDB" id="A0A401Q8U5"/>
<keyword evidence="3" id="KW-1185">Reference proteome</keyword>
<evidence type="ECO:0000313" key="2">
    <source>
        <dbReference type="EMBL" id="GCB81747.1"/>
    </source>
</evidence>
<gene>
    <name evidence="2" type="ORF">scyTo_0023025</name>
</gene>
<evidence type="ECO:0000256" key="1">
    <source>
        <dbReference type="SAM" id="MobiDB-lite"/>
    </source>
</evidence>
<feature type="region of interest" description="Disordered" evidence="1">
    <location>
        <begin position="1"/>
        <end position="20"/>
    </location>
</feature>
<dbReference type="EMBL" id="BFAA01025610">
    <property type="protein sequence ID" value="GCB81747.1"/>
    <property type="molecule type" value="Genomic_DNA"/>
</dbReference>
<comment type="caution">
    <text evidence="2">The sequence shown here is derived from an EMBL/GenBank/DDBJ whole genome shotgun (WGS) entry which is preliminary data.</text>
</comment>
<feature type="compositionally biased region" description="Acidic residues" evidence="1">
    <location>
        <begin position="9"/>
        <end position="20"/>
    </location>
</feature>
<accession>A0A401Q8U5</accession>
<sequence>MRAFTPESGDSDPGAECEEIKEEPCEYADPDNVMGVDPFQTREPMAFPDNFPAPMNLLTANGQNANVTYITPYTVAQLTDIAKTIEVFEPTEDPNALFENTCQHGRDVARTGGQTDLNVLDPSLIALYNWRDTLTHGNLQRSGLSCGLPHVYEIKNFP</sequence>
<evidence type="ECO:0000313" key="3">
    <source>
        <dbReference type="Proteomes" id="UP000288216"/>
    </source>
</evidence>
<organism evidence="2 3">
    <name type="scientific">Scyliorhinus torazame</name>
    <name type="common">Cloudy catshark</name>
    <name type="synonym">Catulus torazame</name>
    <dbReference type="NCBI Taxonomy" id="75743"/>
    <lineage>
        <taxon>Eukaryota</taxon>
        <taxon>Metazoa</taxon>
        <taxon>Chordata</taxon>
        <taxon>Craniata</taxon>
        <taxon>Vertebrata</taxon>
        <taxon>Chondrichthyes</taxon>
        <taxon>Elasmobranchii</taxon>
        <taxon>Galeomorphii</taxon>
        <taxon>Galeoidea</taxon>
        <taxon>Carcharhiniformes</taxon>
        <taxon>Scyliorhinidae</taxon>
        <taxon>Scyliorhinus</taxon>
    </lineage>
</organism>
<name>A0A401Q8U5_SCYTO</name>
<dbReference type="Proteomes" id="UP000288216">
    <property type="component" value="Unassembled WGS sequence"/>
</dbReference>
<reference evidence="2 3" key="1">
    <citation type="journal article" date="2018" name="Nat. Ecol. Evol.">
        <title>Shark genomes provide insights into elasmobranch evolution and the origin of vertebrates.</title>
        <authorList>
            <person name="Hara Y"/>
            <person name="Yamaguchi K"/>
            <person name="Onimaru K"/>
            <person name="Kadota M"/>
            <person name="Koyanagi M"/>
            <person name="Keeley SD"/>
            <person name="Tatsumi K"/>
            <person name="Tanaka K"/>
            <person name="Motone F"/>
            <person name="Kageyama Y"/>
            <person name="Nozu R"/>
            <person name="Adachi N"/>
            <person name="Nishimura O"/>
            <person name="Nakagawa R"/>
            <person name="Tanegashima C"/>
            <person name="Kiyatake I"/>
            <person name="Matsumoto R"/>
            <person name="Murakumo K"/>
            <person name="Nishida K"/>
            <person name="Terakita A"/>
            <person name="Kuratani S"/>
            <person name="Sato K"/>
            <person name="Hyodo S Kuraku.S."/>
        </authorList>
    </citation>
    <scope>NUCLEOTIDE SEQUENCE [LARGE SCALE GENOMIC DNA]</scope>
</reference>
<protein>
    <submittedName>
        <fullName evidence="2">Uncharacterized protein</fullName>
    </submittedName>
</protein>
<proteinExistence type="predicted"/>